<evidence type="ECO:0000259" key="2">
    <source>
        <dbReference type="Pfam" id="PF13399"/>
    </source>
</evidence>
<name>A0ABP7K527_9ACTN</name>
<feature type="transmembrane region" description="Helical" evidence="1">
    <location>
        <begin position="42"/>
        <end position="61"/>
    </location>
</feature>
<keyword evidence="1" id="KW-0472">Membrane</keyword>
<sequence length="223" mass="23023">MPPGRTTLRLMSMLTPPGMGGQYRITGDKYPRMRRPRRRGRIVFAVVASVAAVGLIGWGTLQLINVFSGNGGNASASGARAHCTKADATPAALKALPAPAQITVNVLNATPRSGLAKQTADELKKRGFHIGDVGNATEEFDKKVKGVALLLGPKTAVDTSLTVLGVQLPAAERRADASRTGPAVDLILGDGFKALTSKPDADKALTALTSPTASPTGGTKKGC</sequence>
<dbReference type="Pfam" id="PF13399">
    <property type="entry name" value="LytR_C"/>
    <property type="match status" value="1"/>
</dbReference>
<proteinExistence type="predicted"/>
<keyword evidence="1" id="KW-1133">Transmembrane helix</keyword>
<comment type="caution">
    <text evidence="3">The sequence shown here is derived from an EMBL/GenBank/DDBJ whole genome shotgun (WGS) entry which is preliminary data.</text>
</comment>
<reference evidence="4" key="1">
    <citation type="journal article" date="2019" name="Int. J. Syst. Evol. Microbiol.">
        <title>The Global Catalogue of Microorganisms (GCM) 10K type strain sequencing project: providing services to taxonomists for standard genome sequencing and annotation.</title>
        <authorList>
            <consortium name="The Broad Institute Genomics Platform"/>
            <consortium name="The Broad Institute Genome Sequencing Center for Infectious Disease"/>
            <person name="Wu L."/>
            <person name="Ma J."/>
        </authorList>
    </citation>
    <scope>NUCLEOTIDE SEQUENCE [LARGE SCALE GENOMIC DNA]</scope>
    <source>
        <strain evidence="4">JCM 16578</strain>
    </source>
</reference>
<gene>
    <name evidence="3" type="ORF">GCM10022207_33130</name>
</gene>
<feature type="domain" description="LytR/CpsA/Psr regulator C-terminal" evidence="2">
    <location>
        <begin position="101"/>
        <end position="192"/>
    </location>
</feature>
<organism evidence="3 4">
    <name type="scientific">Streptomyces lannensis</name>
    <dbReference type="NCBI Taxonomy" id="766498"/>
    <lineage>
        <taxon>Bacteria</taxon>
        <taxon>Bacillati</taxon>
        <taxon>Actinomycetota</taxon>
        <taxon>Actinomycetes</taxon>
        <taxon>Kitasatosporales</taxon>
        <taxon>Streptomycetaceae</taxon>
        <taxon>Streptomyces</taxon>
    </lineage>
</organism>
<dbReference type="Proteomes" id="UP001501563">
    <property type="component" value="Unassembled WGS sequence"/>
</dbReference>
<accession>A0ABP7K527</accession>
<evidence type="ECO:0000313" key="3">
    <source>
        <dbReference type="EMBL" id="GAA3866113.1"/>
    </source>
</evidence>
<keyword evidence="4" id="KW-1185">Reference proteome</keyword>
<keyword evidence="1" id="KW-0812">Transmembrane</keyword>
<protein>
    <submittedName>
        <fullName evidence="3">LytR C-terminal domain-containing protein</fullName>
    </submittedName>
</protein>
<dbReference type="Gene3D" id="3.30.70.2390">
    <property type="match status" value="1"/>
</dbReference>
<evidence type="ECO:0000256" key="1">
    <source>
        <dbReference type="SAM" id="Phobius"/>
    </source>
</evidence>
<dbReference type="InterPro" id="IPR027381">
    <property type="entry name" value="LytR/CpsA/Psr_C"/>
</dbReference>
<dbReference type="EMBL" id="BAAAZA010000008">
    <property type="protein sequence ID" value="GAA3866113.1"/>
    <property type="molecule type" value="Genomic_DNA"/>
</dbReference>
<evidence type="ECO:0000313" key="4">
    <source>
        <dbReference type="Proteomes" id="UP001501563"/>
    </source>
</evidence>